<sequence length="297" mass="31256">MTAFALADGTSLQVVRRGDPAAPVTVVFVHGYALDQCSWGRVAPLVPDAAEGPVAVVTYDQRGHGGSGRARRGTATMAQLGDDLAELLEREVPAGRVVLVGHDMGGLAIMSLSQRHPALFEARVSGLVLLATSSGTLATEVSAAWPNALGKLARDLEAVLGSKLFGVVREHTSRAVSAGLRWWLFGDDPDPELVELTVKMIRGNWPHTVSLFRPALDAYARDAALAQVSGLPVTAIVGERDRIVRASDVEEWVGGLDDGTAVVLPGVGHVVPLEAAAQVLPRVVALVNAGYRQDESS</sequence>
<gene>
    <name evidence="2" type="ORF">SAMN05421837_1011086</name>
</gene>
<proteinExistence type="predicted"/>
<dbReference type="GO" id="GO:0003824">
    <property type="term" value="F:catalytic activity"/>
    <property type="evidence" value="ECO:0007669"/>
    <property type="project" value="UniProtKB-ARBA"/>
</dbReference>
<evidence type="ECO:0000259" key="1">
    <source>
        <dbReference type="Pfam" id="PF12697"/>
    </source>
</evidence>
<dbReference type="InterPro" id="IPR029058">
    <property type="entry name" value="AB_hydrolase_fold"/>
</dbReference>
<dbReference type="Proteomes" id="UP000198878">
    <property type="component" value="Unassembled WGS sequence"/>
</dbReference>
<dbReference type="OrthoDB" id="5422338at2"/>
<dbReference type="PANTHER" id="PTHR43689">
    <property type="entry name" value="HYDROLASE"/>
    <property type="match status" value="1"/>
</dbReference>
<protein>
    <submittedName>
        <fullName evidence="2">Pimeloyl-ACP methyl ester carboxylesterase</fullName>
    </submittedName>
</protein>
<dbReference type="AlphaFoldDB" id="A0A1H5Q6W6"/>
<keyword evidence="3" id="KW-1185">Reference proteome</keyword>
<feature type="domain" description="AB hydrolase-1" evidence="1">
    <location>
        <begin position="26"/>
        <end position="279"/>
    </location>
</feature>
<evidence type="ECO:0000313" key="3">
    <source>
        <dbReference type="Proteomes" id="UP000198878"/>
    </source>
</evidence>
<reference evidence="3" key="1">
    <citation type="submission" date="2016-10" db="EMBL/GenBank/DDBJ databases">
        <authorList>
            <person name="Varghese N."/>
            <person name="Submissions S."/>
        </authorList>
    </citation>
    <scope>NUCLEOTIDE SEQUENCE [LARGE SCALE GENOMIC DNA]</scope>
    <source>
        <strain evidence="3">DSM 44654</strain>
    </source>
</reference>
<dbReference type="SUPFAM" id="SSF53474">
    <property type="entry name" value="alpha/beta-Hydrolases"/>
    <property type="match status" value="1"/>
</dbReference>
<organism evidence="2 3">
    <name type="scientific">Amycolatopsis pretoriensis</name>
    <dbReference type="NCBI Taxonomy" id="218821"/>
    <lineage>
        <taxon>Bacteria</taxon>
        <taxon>Bacillati</taxon>
        <taxon>Actinomycetota</taxon>
        <taxon>Actinomycetes</taxon>
        <taxon>Pseudonocardiales</taxon>
        <taxon>Pseudonocardiaceae</taxon>
        <taxon>Amycolatopsis</taxon>
    </lineage>
</organism>
<dbReference type="STRING" id="218821.SAMN05421837_1011086"/>
<accession>A0A1H5Q6W6</accession>
<dbReference type="RefSeq" id="WP_086678085.1">
    <property type="nucleotide sequence ID" value="NZ_FNUJ01000001.1"/>
</dbReference>
<dbReference type="Gene3D" id="3.40.50.1820">
    <property type="entry name" value="alpha/beta hydrolase"/>
    <property type="match status" value="1"/>
</dbReference>
<name>A0A1H5Q6W6_9PSEU</name>
<evidence type="ECO:0000313" key="2">
    <source>
        <dbReference type="EMBL" id="SEF21826.1"/>
    </source>
</evidence>
<dbReference type="EMBL" id="FNUJ01000001">
    <property type="protein sequence ID" value="SEF21826.1"/>
    <property type="molecule type" value="Genomic_DNA"/>
</dbReference>
<dbReference type="InterPro" id="IPR000073">
    <property type="entry name" value="AB_hydrolase_1"/>
</dbReference>
<dbReference type="PANTHER" id="PTHR43689:SF8">
    <property type="entry name" value="ALPHA_BETA-HYDROLASES SUPERFAMILY PROTEIN"/>
    <property type="match status" value="1"/>
</dbReference>
<dbReference type="Pfam" id="PF12697">
    <property type="entry name" value="Abhydrolase_6"/>
    <property type="match status" value="1"/>
</dbReference>